<gene>
    <name evidence="5" type="ORF">BKA55DRAFT_571822</name>
</gene>
<evidence type="ECO:0000313" key="5">
    <source>
        <dbReference type="EMBL" id="KAH7247438.1"/>
    </source>
</evidence>
<keyword evidence="6" id="KW-1185">Reference proteome</keyword>
<dbReference type="GeneID" id="70223055"/>
<dbReference type="Pfam" id="PF13637">
    <property type="entry name" value="Ank_4"/>
    <property type="match status" value="1"/>
</dbReference>
<dbReference type="SMART" id="SM00248">
    <property type="entry name" value="ANK"/>
    <property type="match status" value="11"/>
</dbReference>
<dbReference type="Gene3D" id="1.25.40.20">
    <property type="entry name" value="Ankyrin repeat-containing domain"/>
    <property type="match status" value="4"/>
</dbReference>
<name>A0A9P9K494_FUSRE</name>
<dbReference type="AlphaFoldDB" id="A0A9P9K494"/>
<proteinExistence type="predicted"/>
<accession>A0A9P9K494</accession>
<feature type="region of interest" description="Disordered" evidence="4">
    <location>
        <begin position="1"/>
        <end position="23"/>
    </location>
</feature>
<dbReference type="InterPro" id="IPR002110">
    <property type="entry name" value="Ankyrin_rpt"/>
</dbReference>
<dbReference type="PROSITE" id="PS50297">
    <property type="entry name" value="ANK_REP_REGION"/>
    <property type="match status" value="3"/>
</dbReference>
<evidence type="ECO:0000256" key="1">
    <source>
        <dbReference type="ARBA" id="ARBA00022737"/>
    </source>
</evidence>
<feature type="repeat" description="ANK" evidence="3">
    <location>
        <begin position="1034"/>
        <end position="1059"/>
    </location>
</feature>
<dbReference type="SUPFAM" id="SSF48403">
    <property type="entry name" value="Ankyrin repeat"/>
    <property type="match status" value="3"/>
</dbReference>
<feature type="repeat" description="ANK" evidence="3">
    <location>
        <begin position="999"/>
        <end position="1031"/>
    </location>
</feature>
<dbReference type="Proteomes" id="UP000720189">
    <property type="component" value="Unassembled WGS sequence"/>
</dbReference>
<comment type="caution">
    <text evidence="5">The sequence shown here is derived from an EMBL/GenBank/DDBJ whole genome shotgun (WGS) entry which is preliminary data.</text>
</comment>
<evidence type="ECO:0000313" key="6">
    <source>
        <dbReference type="Proteomes" id="UP000720189"/>
    </source>
</evidence>
<reference evidence="5" key="1">
    <citation type="journal article" date="2021" name="Nat. Commun.">
        <title>Genetic determinants of endophytism in the Arabidopsis root mycobiome.</title>
        <authorList>
            <person name="Mesny F."/>
            <person name="Miyauchi S."/>
            <person name="Thiergart T."/>
            <person name="Pickel B."/>
            <person name="Atanasova L."/>
            <person name="Karlsson M."/>
            <person name="Huettel B."/>
            <person name="Barry K.W."/>
            <person name="Haridas S."/>
            <person name="Chen C."/>
            <person name="Bauer D."/>
            <person name="Andreopoulos W."/>
            <person name="Pangilinan J."/>
            <person name="LaButti K."/>
            <person name="Riley R."/>
            <person name="Lipzen A."/>
            <person name="Clum A."/>
            <person name="Drula E."/>
            <person name="Henrissat B."/>
            <person name="Kohler A."/>
            <person name="Grigoriev I.V."/>
            <person name="Martin F.M."/>
            <person name="Hacquard S."/>
        </authorList>
    </citation>
    <scope>NUCLEOTIDE SEQUENCE</scope>
    <source>
        <strain evidence="5">MPI-CAGE-AT-0023</strain>
    </source>
</reference>
<evidence type="ECO:0000256" key="4">
    <source>
        <dbReference type="SAM" id="MobiDB-lite"/>
    </source>
</evidence>
<feature type="region of interest" description="Disordered" evidence="4">
    <location>
        <begin position="1173"/>
        <end position="1195"/>
    </location>
</feature>
<protein>
    <submittedName>
        <fullName evidence="5">Ankyrin repeat-containing domain protein</fullName>
    </submittedName>
</protein>
<dbReference type="InterPro" id="IPR036770">
    <property type="entry name" value="Ankyrin_rpt-contain_sf"/>
</dbReference>
<dbReference type="EMBL" id="JAGMUX010000010">
    <property type="protein sequence ID" value="KAH7247438.1"/>
    <property type="molecule type" value="Genomic_DNA"/>
</dbReference>
<sequence length="1195" mass="132571">MAPGEGIDSTTLPRKRHVSQRPHSLTVWQRSSDYAQLEYKLKKWKMSKNIDDEAWKSTDHVITKRKRQGKDSEVIHCGKRLKQSTVNKETNRHRDVSIFARSALESPPPLSPTNTQLIVCTPPPFPMEFEWPSTLPWLNFQDIFLTWASKFGQVNTLQSSTMTEPETPHVGTLLQTIAEGRGVQTIDAPRRISRLAANIGKKMPEFYPGEHLQTVHVLVTSSGIEPMIECLRIVIYQISNNAMDPLWSAQRWEATFDLFSRAGLLNTALDLKGVRERSLTVRAFMDNLFRAAIVAVTGGMVLREKNTRERALGLIKWLLSSGQDPNIRMHDATPLERAVGAAQPDLTELLLIAGADPDVAGNWSHHRSLMDLMLAYEGPNDNKVRIIKLLLPHTRSTNLEKVLHAAIKLRDPDLVEQVVERGPYLLASTARAEYPICHDTALSVAAAVDIDATTSILRHIEVQYPSRPTSAFITQDVFIAAASAGNTDVVLFLHGISPTGGSPNLKLITSLQAAVSRGHLGTCQLLLQLYGGLSAALIYIACHHGHLDLLQYLLENGLSVNEPMTSKDAQACCALCKEFVKVNVSSGQPVTALQYLLKYLDLDFYPKYFRLGYPPGWLELLIRRGAVLPRGSVVRFARMWWDKALLAALDAGGSANETSPNGESALHCTLRYTWTGDLAKQLATVKTLLERGAQVRGGEVLQAMTIRDRHLVRLLLRHGTRLFDTHENRGHTLDAAIMLNNDKLLEKVVAKLPGYYDAGSLCAAVKTGNIRIINLLLANRPQKVEADLLEGTAVGLAAESGDIQLVRKLLEHLGKPDSALIQCSNGDGIVFFHCDSSFWRQNPKMLIEANPLALAVSEPTEDDIGDLSLSEDDTKGFSELLENGYRSDRLTWLRVLSLGHYSCLYLERLLHFKQRLDGVPPHPLETVSLLCDFIRNENKDVLHYLLKAGADANEYNRTGIGRPGNRSPLQMAVQFGNLDIIDLLLQAGAHLNAPPSFFRGATALQIAAIQGNLGLAKQLLDLGARINARGARQCGRTALEGAAEHGRLDMLQLLLHSGALTTEAGQLQFVRAVHFAEQSGHDAAADLLRQSRQWTDEDADLYEKRSPRCGDNCFEEFVFDDGQSGWICLDDENGRAHCCDEIHSAGDECIHDYTEIEDMWYTDRTREMDALKSGESYDELDECEESVNGSDEDLL</sequence>
<evidence type="ECO:0000256" key="2">
    <source>
        <dbReference type="ARBA" id="ARBA00023043"/>
    </source>
</evidence>
<dbReference type="InterPro" id="IPR051165">
    <property type="entry name" value="Multifunctional_ANK_Repeat"/>
</dbReference>
<keyword evidence="2 3" id="KW-0040">ANK repeat</keyword>
<feature type="compositionally biased region" description="Acidic residues" evidence="4">
    <location>
        <begin position="1176"/>
        <end position="1195"/>
    </location>
</feature>
<dbReference type="Pfam" id="PF12796">
    <property type="entry name" value="Ank_2"/>
    <property type="match status" value="2"/>
</dbReference>
<feature type="repeat" description="ANK" evidence="3">
    <location>
        <begin position="330"/>
        <end position="362"/>
    </location>
</feature>
<dbReference type="OrthoDB" id="539213at2759"/>
<dbReference type="PANTHER" id="PTHR24123">
    <property type="entry name" value="ANKYRIN REPEAT-CONTAINING"/>
    <property type="match status" value="1"/>
</dbReference>
<evidence type="ECO:0000256" key="3">
    <source>
        <dbReference type="PROSITE-ProRule" id="PRU00023"/>
    </source>
</evidence>
<keyword evidence="1" id="KW-0677">Repeat</keyword>
<dbReference type="PROSITE" id="PS50088">
    <property type="entry name" value="ANK_REPEAT"/>
    <property type="match status" value="4"/>
</dbReference>
<organism evidence="5 6">
    <name type="scientific">Fusarium redolens</name>
    <dbReference type="NCBI Taxonomy" id="48865"/>
    <lineage>
        <taxon>Eukaryota</taxon>
        <taxon>Fungi</taxon>
        <taxon>Dikarya</taxon>
        <taxon>Ascomycota</taxon>
        <taxon>Pezizomycotina</taxon>
        <taxon>Sordariomycetes</taxon>
        <taxon>Hypocreomycetidae</taxon>
        <taxon>Hypocreales</taxon>
        <taxon>Nectriaceae</taxon>
        <taxon>Fusarium</taxon>
        <taxon>Fusarium redolens species complex</taxon>
    </lineage>
</organism>
<feature type="repeat" description="ANK" evidence="3">
    <location>
        <begin position="964"/>
        <end position="996"/>
    </location>
</feature>
<dbReference type="PANTHER" id="PTHR24123:SF33">
    <property type="entry name" value="PROTEIN HOS4"/>
    <property type="match status" value="1"/>
</dbReference>
<dbReference type="RefSeq" id="XP_046048021.1">
    <property type="nucleotide sequence ID" value="XM_046193101.1"/>
</dbReference>